<evidence type="ECO:0000256" key="2">
    <source>
        <dbReference type="ARBA" id="ARBA00023002"/>
    </source>
</evidence>
<dbReference type="OrthoDB" id="1683602at2"/>
<dbReference type="CDD" id="cd02803">
    <property type="entry name" value="OYE_like_FMN_family"/>
    <property type="match status" value="1"/>
</dbReference>
<dbReference type="SUPFAM" id="SSF51395">
    <property type="entry name" value="FMN-linked oxidoreductases"/>
    <property type="match status" value="1"/>
</dbReference>
<feature type="domain" description="NADH:flavin oxidoreductase/NADH oxidase N-terminal" evidence="3">
    <location>
        <begin position="17"/>
        <end position="245"/>
    </location>
</feature>
<keyword evidence="5" id="KW-1185">Reference proteome</keyword>
<name>I9L5P4_9FIRM</name>
<evidence type="ECO:0000313" key="5">
    <source>
        <dbReference type="Proteomes" id="UP000004324"/>
    </source>
</evidence>
<comment type="caution">
    <text evidence="4">The sequence shown here is derived from an EMBL/GenBank/DDBJ whole genome shotgun (WGS) entry which is preliminary data.</text>
</comment>
<dbReference type="PANTHER" id="PTHR43656:SF2">
    <property type="entry name" value="BINDING OXIDOREDUCTASE, PUTATIVE (AFU_ORTHOLOGUE AFUA_2G08260)-RELATED"/>
    <property type="match status" value="1"/>
</dbReference>
<protein>
    <submittedName>
        <fullName evidence="4">NADH:flavin oxidoreductase/NADH oxidase</fullName>
    </submittedName>
</protein>
<proteinExistence type="predicted"/>
<dbReference type="GO" id="GO:0010181">
    <property type="term" value="F:FMN binding"/>
    <property type="evidence" value="ECO:0007669"/>
    <property type="project" value="InterPro"/>
</dbReference>
<gene>
    <name evidence="4" type="ORF">FB4_1373</name>
</gene>
<dbReference type="AlphaFoldDB" id="I9L5P4"/>
<keyword evidence="1" id="KW-0285">Flavoprotein</keyword>
<evidence type="ECO:0000256" key="1">
    <source>
        <dbReference type="ARBA" id="ARBA00022630"/>
    </source>
</evidence>
<evidence type="ECO:0000259" key="3">
    <source>
        <dbReference type="Pfam" id="PF00724"/>
    </source>
</evidence>
<dbReference type="Gene3D" id="3.20.20.70">
    <property type="entry name" value="Aldolase class I"/>
    <property type="match status" value="1"/>
</dbReference>
<dbReference type="RefSeq" id="WP_007938367.1">
    <property type="nucleotide sequence ID" value="NZ_AKVJ01000076.1"/>
</dbReference>
<organism evidence="4 5">
    <name type="scientific">Pelosinus fermentans B4</name>
    <dbReference type="NCBI Taxonomy" id="1149862"/>
    <lineage>
        <taxon>Bacteria</taxon>
        <taxon>Bacillati</taxon>
        <taxon>Bacillota</taxon>
        <taxon>Negativicutes</taxon>
        <taxon>Selenomonadales</taxon>
        <taxon>Sporomusaceae</taxon>
        <taxon>Pelosinus</taxon>
    </lineage>
</organism>
<dbReference type="GO" id="GO:0016491">
    <property type="term" value="F:oxidoreductase activity"/>
    <property type="evidence" value="ECO:0007669"/>
    <property type="project" value="UniProtKB-KW"/>
</dbReference>
<dbReference type="InterPro" id="IPR013785">
    <property type="entry name" value="Aldolase_TIM"/>
</dbReference>
<sequence>MGFPKLLSPNKIESLEPMGTNYANQDGSVSQRLIDYHVAKAKGGFGFVIIEATAVDPCGKTIANQLGLWSNEHIAGVKKIVDECHKYGSKVSVQLCHAGRETNALITDIHLVSSSATPSPKCLEIPSELTTEEVYGIIQKFVDAARRCWDASVDAVEVHAAYGYLIDQFLSSRMNKRVDEFGGNLENRMRFLLLIIQGIRQQVDNAYPIIVRISDEEGSSGGFSITEISTIVRHLEDAGVNAILVSTRPGYLAYLAEKIKKSVKIPVIIKFLLLPLADTLNLISQRIFGRLARRIWSN</sequence>
<dbReference type="InterPro" id="IPR051799">
    <property type="entry name" value="NADH_flavin_oxidoreductase"/>
</dbReference>
<dbReference type="PATRIC" id="fig|1149862.3.peg.4403"/>
<evidence type="ECO:0000313" key="4">
    <source>
        <dbReference type="EMBL" id="EIW15684.1"/>
    </source>
</evidence>
<dbReference type="EMBL" id="AKVJ01000076">
    <property type="protein sequence ID" value="EIW15684.1"/>
    <property type="molecule type" value="Genomic_DNA"/>
</dbReference>
<dbReference type="Proteomes" id="UP000004324">
    <property type="component" value="Unassembled WGS sequence"/>
</dbReference>
<dbReference type="PANTHER" id="PTHR43656">
    <property type="entry name" value="BINDING OXIDOREDUCTASE, PUTATIVE (AFU_ORTHOLOGUE AFUA_2G08260)-RELATED"/>
    <property type="match status" value="1"/>
</dbReference>
<dbReference type="InterPro" id="IPR001155">
    <property type="entry name" value="OxRdtase_FMN_N"/>
</dbReference>
<dbReference type="Pfam" id="PF00724">
    <property type="entry name" value="Oxidored_FMN"/>
    <property type="match status" value="1"/>
</dbReference>
<keyword evidence="2" id="KW-0560">Oxidoreductase</keyword>
<accession>I9L5P4</accession>
<reference evidence="4 5" key="1">
    <citation type="journal article" date="2012" name="J. Bacteriol.">
        <title>Draft Genome Sequences for Two Metal-Reducing Pelosinus fermentans Strains Isolated from a Cr(VI)-Contaminated Site and for Type Strain R7.</title>
        <authorList>
            <person name="Brown S.D."/>
            <person name="Podar M."/>
            <person name="Klingeman D.M."/>
            <person name="Johnson C.M."/>
            <person name="Yang Z.K."/>
            <person name="Utturkar S.M."/>
            <person name="Land M.L."/>
            <person name="Mosher J.J."/>
            <person name="Hurt R.A.Jr."/>
            <person name="Phelps T.J."/>
            <person name="Palumbo A.V."/>
            <person name="Arkin A.P."/>
            <person name="Hazen T.C."/>
            <person name="Elias D.A."/>
        </authorList>
    </citation>
    <scope>NUCLEOTIDE SEQUENCE [LARGE SCALE GENOMIC DNA]</scope>
    <source>
        <strain evidence="4 5">B4</strain>
    </source>
</reference>